<proteinExistence type="inferred from homology"/>
<keyword evidence="2" id="KW-0285">Flavoprotein</keyword>
<evidence type="ECO:0000256" key="3">
    <source>
        <dbReference type="ARBA" id="ARBA00022827"/>
    </source>
</evidence>
<dbReference type="Proteomes" id="UP000019478">
    <property type="component" value="Unassembled WGS sequence"/>
</dbReference>
<dbReference type="AlphaFoldDB" id="W9XAE4"/>
<comment type="similarity">
    <text evidence="1">Belongs to the paxM FAD-dependent monooxygenase family.</text>
</comment>
<keyword evidence="4" id="KW-0560">Oxidoreductase</keyword>
<protein>
    <recommendedName>
        <fullName evidence="7">FAD-binding domain-containing protein</fullName>
    </recommendedName>
</protein>
<dbReference type="OrthoDB" id="16820at2759"/>
<dbReference type="InterPro" id="IPR036188">
    <property type="entry name" value="FAD/NAD-bd_sf"/>
</dbReference>
<evidence type="ECO:0000256" key="1">
    <source>
        <dbReference type="ARBA" id="ARBA00007992"/>
    </source>
</evidence>
<dbReference type="SUPFAM" id="SSF51905">
    <property type="entry name" value="FAD/NAD(P)-binding domain"/>
    <property type="match status" value="1"/>
</dbReference>
<dbReference type="EMBL" id="AMGY01000010">
    <property type="protein sequence ID" value="EXJ77442.1"/>
    <property type="molecule type" value="Genomic_DNA"/>
</dbReference>
<evidence type="ECO:0000259" key="7">
    <source>
        <dbReference type="Pfam" id="PF01494"/>
    </source>
</evidence>
<dbReference type="InterPro" id="IPR002938">
    <property type="entry name" value="FAD-bd"/>
</dbReference>
<comment type="caution">
    <text evidence="8">The sequence shown here is derived from an EMBL/GenBank/DDBJ whole genome shotgun (WGS) entry which is preliminary data.</text>
</comment>
<feature type="region of interest" description="Disordered" evidence="6">
    <location>
        <begin position="360"/>
        <end position="391"/>
    </location>
</feature>
<evidence type="ECO:0000256" key="2">
    <source>
        <dbReference type="ARBA" id="ARBA00022630"/>
    </source>
</evidence>
<dbReference type="PRINTS" id="PR00420">
    <property type="entry name" value="RNGMNOXGNASE"/>
</dbReference>
<dbReference type="GO" id="GO:0071949">
    <property type="term" value="F:FAD binding"/>
    <property type="evidence" value="ECO:0007669"/>
    <property type="project" value="InterPro"/>
</dbReference>
<evidence type="ECO:0000256" key="6">
    <source>
        <dbReference type="SAM" id="MobiDB-lite"/>
    </source>
</evidence>
<organism evidence="8 9">
    <name type="scientific">Capronia epimyces CBS 606.96</name>
    <dbReference type="NCBI Taxonomy" id="1182542"/>
    <lineage>
        <taxon>Eukaryota</taxon>
        <taxon>Fungi</taxon>
        <taxon>Dikarya</taxon>
        <taxon>Ascomycota</taxon>
        <taxon>Pezizomycotina</taxon>
        <taxon>Eurotiomycetes</taxon>
        <taxon>Chaetothyriomycetidae</taxon>
        <taxon>Chaetothyriales</taxon>
        <taxon>Herpotrichiellaceae</taxon>
        <taxon>Capronia</taxon>
    </lineage>
</organism>
<name>W9XAE4_9EURO</name>
<evidence type="ECO:0000256" key="5">
    <source>
        <dbReference type="ARBA" id="ARBA00023033"/>
    </source>
</evidence>
<keyword evidence="5" id="KW-0503">Monooxygenase</keyword>
<dbReference type="eggNOG" id="KOG2614">
    <property type="taxonomic scope" value="Eukaryota"/>
</dbReference>
<dbReference type="HOGENOM" id="CLU_009665_6_4_1"/>
<dbReference type="PANTHER" id="PTHR13789">
    <property type="entry name" value="MONOOXYGENASE"/>
    <property type="match status" value="1"/>
</dbReference>
<gene>
    <name evidence="8" type="ORF">A1O3_09668</name>
</gene>
<dbReference type="Gene3D" id="3.50.50.60">
    <property type="entry name" value="FAD/NAD(P)-binding domain"/>
    <property type="match status" value="1"/>
</dbReference>
<feature type="compositionally biased region" description="Gly residues" evidence="6">
    <location>
        <begin position="501"/>
        <end position="515"/>
    </location>
</feature>
<evidence type="ECO:0000256" key="4">
    <source>
        <dbReference type="ARBA" id="ARBA00023002"/>
    </source>
</evidence>
<dbReference type="GO" id="GO:0004497">
    <property type="term" value="F:monooxygenase activity"/>
    <property type="evidence" value="ECO:0007669"/>
    <property type="project" value="UniProtKB-KW"/>
</dbReference>
<dbReference type="InterPro" id="IPR050493">
    <property type="entry name" value="FAD-dep_Monooxygenase_BioMet"/>
</dbReference>
<dbReference type="SUPFAM" id="SSF54373">
    <property type="entry name" value="FAD-linked reductases, C-terminal domain"/>
    <property type="match status" value="1"/>
</dbReference>
<sequence>MAEVKVLIAGAGIAGLATAIALRRLDSAELRLDIQLYEKARELKEIGASIALSPNGLRTLERLGVANALDDAVGFRGPSGLPMIYRHWKTNEVVSVDEFVDVPDRRHQTARFHRAHLHEALLEYVDRRTIHLNKAVRSAEVEGEADGDGVRLFFDDGTSVRGDILIGADGLRSKVRAAFRPQHSLHWTGRTLFRSTFDAELVEGGLIPDLPPDSTHWWGPKHTFFASRLGKNLYTTVGNFDPAAARAIGQSQPQTQQIQWDQEGDVAVFRELYKGWNPVVKALTEATPYVRLYPNLAGAPLDTWVFGSRVTLVGDAAHTHGGAHAAGGSLALDDAWALYLAFRHVFAALGLVPGSAGAGADSTGADSAGADNAGAGASATNNPTTQPTASIPVPVPLQVQDIHRALSLYDRTRRPHTERLVKSVLGAGGAGAGAGTGAAAAAAAVTPVSESDEDEDEALRLKMKNRPSTTWLAEHDVEAAFAEVLDQDKHNHSHGHKGNTQGRGFGIGVRVGVGGLPTPAHGRDQSRL</sequence>
<dbReference type="PANTHER" id="PTHR13789:SF309">
    <property type="entry name" value="PUTATIVE (AFU_ORTHOLOGUE AFUA_6G14510)-RELATED"/>
    <property type="match status" value="1"/>
</dbReference>
<evidence type="ECO:0000313" key="8">
    <source>
        <dbReference type="EMBL" id="EXJ77442.1"/>
    </source>
</evidence>
<evidence type="ECO:0000313" key="9">
    <source>
        <dbReference type="Proteomes" id="UP000019478"/>
    </source>
</evidence>
<reference evidence="8 9" key="1">
    <citation type="submission" date="2013-03" db="EMBL/GenBank/DDBJ databases">
        <title>The Genome Sequence of Capronia epimyces CBS 606.96.</title>
        <authorList>
            <consortium name="The Broad Institute Genomics Platform"/>
            <person name="Cuomo C."/>
            <person name="de Hoog S."/>
            <person name="Gorbushina A."/>
            <person name="Walker B."/>
            <person name="Young S.K."/>
            <person name="Zeng Q."/>
            <person name="Gargeya S."/>
            <person name="Fitzgerald M."/>
            <person name="Haas B."/>
            <person name="Abouelleil A."/>
            <person name="Allen A.W."/>
            <person name="Alvarado L."/>
            <person name="Arachchi H.M."/>
            <person name="Berlin A.M."/>
            <person name="Chapman S.B."/>
            <person name="Gainer-Dewar J."/>
            <person name="Goldberg J."/>
            <person name="Griggs A."/>
            <person name="Gujja S."/>
            <person name="Hansen M."/>
            <person name="Howarth C."/>
            <person name="Imamovic A."/>
            <person name="Ireland A."/>
            <person name="Larimer J."/>
            <person name="McCowan C."/>
            <person name="Murphy C."/>
            <person name="Pearson M."/>
            <person name="Poon T.W."/>
            <person name="Priest M."/>
            <person name="Roberts A."/>
            <person name="Saif S."/>
            <person name="Shea T."/>
            <person name="Sisk P."/>
            <person name="Sykes S."/>
            <person name="Wortman J."/>
            <person name="Nusbaum C."/>
            <person name="Birren B."/>
        </authorList>
    </citation>
    <scope>NUCLEOTIDE SEQUENCE [LARGE SCALE GENOMIC DNA]</scope>
    <source>
        <strain evidence="8 9">CBS 606.96</strain>
    </source>
</reference>
<feature type="region of interest" description="Disordered" evidence="6">
    <location>
        <begin position="489"/>
        <end position="528"/>
    </location>
</feature>
<dbReference type="Pfam" id="PF01494">
    <property type="entry name" value="FAD_binding_3"/>
    <property type="match status" value="1"/>
</dbReference>
<feature type="domain" description="FAD-binding" evidence="7">
    <location>
        <begin position="3"/>
        <end position="345"/>
    </location>
</feature>
<dbReference type="STRING" id="1182542.W9XAE4"/>
<dbReference type="RefSeq" id="XP_007737952.1">
    <property type="nucleotide sequence ID" value="XM_007739762.1"/>
</dbReference>
<feature type="compositionally biased region" description="Low complexity" evidence="6">
    <location>
        <begin position="360"/>
        <end position="382"/>
    </location>
</feature>
<accession>W9XAE4</accession>
<keyword evidence="9" id="KW-1185">Reference proteome</keyword>
<keyword evidence="3" id="KW-0274">FAD</keyword>
<dbReference type="GeneID" id="19173752"/>